<accession>A0A431VKH5</accession>
<keyword evidence="1" id="KW-0133">Cell shape</keyword>
<dbReference type="Pfam" id="PF03734">
    <property type="entry name" value="YkuD"/>
    <property type="match status" value="1"/>
</dbReference>
<dbReference type="GO" id="GO:0071555">
    <property type="term" value="P:cell wall organization"/>
    <property type="evidence" value="ECO:0007669"/>
    <property type="project" value="UniProtKB-UniRule"/>
</dbReference>
<feature type="active site" description="Nucleophile" evidence="1">
    <location>
        <position position="144"/>
    </location>
</feature>
<feature type="active site" description="Proton donor/acceptor" evidence="1">
    <location>
        <position position="132"/>
    </location>
</feature>
<dbReference type="EMBL" id="RXMA01000005">
    <property type="protein sequence ID" value="RTR22008.1"/>
    <property type="molecule type" value="Genomic_DNA"/>
</dbReference>
<evidence type="ECO:0000313" key="4">
    <source>
        <dbReference type="Proteomes" id="UP000277007"/>
    </source>
</evidence>
<organism evidence="3 4">
    <name type="scientific">Azospirillum griseum</name>
    <dbReference type="NCBI Taxonomy" id="2496639"/>
    <lineage>
        <taxon>Bacteria</taxon>
        <taxon>Pseudomonadati</taxon>
        <taxon>Pseudomonadota</taxon>
        <taxon>Alphaproteobacteria</taxon>
        <taxon>Rhodospirillales</taxon>
        <taxon>Azospirillaceae</taxon>
        <taxon>Azospirillum</taxon>
    </lineage>
</organism>
<evidence type="ECO:0000313" key="3">
    <source>
        <dbReference type="EMBL" id="RTR22008.1"/>
    </source>
</evidence>
<name>A0A431VKH5_9PROT</name>
<gene>
    <name evidence="3" type="ORF">EJ903_07825</name>
</gene>
<dbReference type="GO" id="GO:0016740">
    <property type="term" value="F:transferase activity"/>
    <property type="evidence" value="ECO:0007669"/>
    <property type="project" value="InterPro"/>
</dbReference>
<sequence>MSGAVEITVDPDGWVMWNHRRARCALGRGGVRTDKREGDGATPVGRFPLRRVLWRADRLTQPATGLPIRPINPSDGWCDAPEDPAYNRPVTRPHPTSHEALWREDGVYDVIVVMGHNDDPVIAGLGSAVFLHIARPDWDPTAGCVALALDDLLALLADCGPGSALTVPPPIGPNPTGQPAG</sequence>
<dbReference type="GO" id="GO:0009252">
    <property type="term" value="P:peptidoglycan biosynthetic process"/>
    <property type="evidence" value="ECO:0007669"/>
    <property type="project" value="UniProtKB-KW"/>
</dbReference>
<dbReference type="RefSeq" id="WP_126613818.1">
    <property type="nucleotide sequence ID" value="NZ_JBHUCY010000012.1"/>
</dbReference>
<dbReference type="PROSITE" id="PS52029">
    <property type="entry name" value="LD_TPASE"/>
    <property type="match status" value="1"/>
</dbReference>
<comment type="pathway">
    <text evidence="1">Cell wall biogenesis; peptidoglycan biosynthesis.</text>
</comment>
<dbReference type="Proteomes" id="UP000277007">
    <property type="component" value="Unassembled WGS sequence"/>
</dbReference>
<dbReference type="OrthoDB" id="9804204at2"/>
<dbReference type="PANTHER" id="PTHR38589:SF1">
    <property type="entry name" value="BLR0621 PROTEIN"/>
    <property type="match status" value="1"/>
</dbReference>
<dbReference type="GO" id="GO:0008360">
    <property type="term" value="P:regulation of cell shape"/>
    <property type="evidence" value="ECO:0007669"/>
    <property type="project" value="UniProtKB-UniRule"/>
</dbReference>
<comment type="caution">
    <text evidence="3">The sequence shown here is derived from an EMBL/GenBank/DDBJ whole genome shotgun (WGS) entry which is preliminary data.</text>
</comment>
<dbReference type="PANTHER" id="PTHR38589">
    <property type="entry name" value="BLR0621 PROTEIN"/>
    <property type="match status" value="1"/>
</dbReference>
<keyword evidence="1" id="KW-0961">Cell wall biogenesis/degradation</keyword>
<feature type="domain" description="L,D-TPase catalytic" evidence="2">
    <location>
        <begin position="1"/>
        <end position="168"/>
    </location>
</feature>
<protein>
    <recommendedName>
        <fullName evidence="2">L,D-TPase catalytic domain-containing protein</fullName>
    </recommendedName>
</protein>
<keyword evidence="4" id="KW-1185">Reference proteome</keyword>
<dbReference type="AlphaFoldDB" id="A0A431VKH5"/>
<proteinExistence type="predicted"/>
<evidence type="ECO:0000256" key="1">
    <source>
        <dbReference type="PROSITE-ProRule" id="PRU01373"/>
    </source>
</evidence>
<dbReference type="InterPro" id="IPR005490">
    <property type="entry name" value="LD_TPept_cat_dom"/>
</dbReference>
<keyword evidence="1" id="KW-0573">Peptidoglycan synthesis</keyword>
<evidence type="ECO:0000259" key="2">
    <source>
        <dbReference type="PROSITE" id="PS52029"/>
    </source>
</evidence>
<reference evidence="3 4" key="1">
    <citation type="submission" date="2018-12" db="EMBL/GenBank/DDBJ databases">
        <authorList>
            <person name="Yang Y."/>
        </authorList>
    </citation>
    <scope>NUCLEOTIDE SEQUENCE [LARGE SCALE GENOMIC DNA]</scope>
    <source>
        <strain evidence="3 4">L-25-5w-1</strain>
    </source>
</reference>